<organism evidence="2 3">
    <name type="scientific">Paraglomus brasilianum</name>
    <dbReference type="NCBI Taxonomy" id="144538"/>
    <lineage>
        <taxon>Eukaryota</taxon>
        <taxon>Fungi</taxon>
        <taxon>Fungi incertae sedis</taxon>
        <taxon>Mucoromycota</taxon>
        <taxon>Glomeromycotina</taxon>
        <taxon>Glomeromycetes</taxon>
        <taxon>Paraglomerales</taxon>
        <taxon>Paraglomeraceae</taxon>
        <taxon>Paraglomus</taxon>
    </lineage>
</organism>
<evidence type="ECO:0000313" key="2">
    <source>
        <dbReference type="EMBL" id="CAG8577064.1"/>
    </source>
</evidence>
<dbReference type="Proteomes" id="UP000789739">
    <property type="component" value="Unassembled WGS sequence"/>
</dbReference>
<sequence length="83" mass="8968">MDVNHHRMVVNHILVGLSHRIAVVNNHRILSKIVQAISSRGCVGGAAAMDAAGAEVSPKGSRSAPRGTRKKETIDLFGDSWRR</sequence>
<protein>
    <submittedName>
        <fullName evidence="2">71_t:CDS:1</fullName>
    </submittedName>
</protein>
<keyword evidence="3" id="KW-1185">Reference proteome</keyword>
<reference evidence="2" key="1">
    <citation type="submission" date="2021-06" db="EMBL/GenBank/DDBJ databases">
        <authorList>
            <person name="Kallberg Y."/>
            <person name="Tangrot J."/>
            <person name="Rosling A."/>
        </authorList>
    </citation>
    <scope>NUCLEOTIDE SEQUENCE</scope>
    <source>
        <strain evidence="2">BR232B</strain>
    </source>
</reference>
<evidence type="ECO:0000313" key="3">
    <source>
        <dbReference type="Proteomes" id="UP000789739"/>
    </source>
</evidence>
<comment type="caution">
    <text evidence="2">The sequence shown here is derived from an EMBL/GenBank/DDBJ whole genome shotgun (WGS) entry which is preliminary data.</text>
</comment>
<evidence type="ECO:0000256" key="1">
    <source>
        <dbReference type="SAM" id="MobiDB-lite"/>
    </source>
</evidence>
<name>A0A9N9G4R3_9GLOM</name>
<proteinExistence type="predicted"/>
<dbReference type="AlphaFoldDB" id="A0A9N9G4R3"/>
<gene>
    <name evidence="2" type="ORF">PBRASI_LOCUS6417</name>
</gene>
<feature type="compositionally biased region" description="Basic and acidic residues" evidence="1">
    <location>
        <begin position="70"/>
        <end position="83"/>
    </location>
</feature>
<accession>A0A9N9G4R3</accession>
<feature type="region of interest" description="Disordered" evidence="1">
    <location>
        <begin position="50"/>
        <end position="83"/>
    </location>
</feature>
<dbReference type="EMBL" id="CAJVPI010000848">
    <property type="protein sequence ID" value="CAG8577064.1"/>
    <property type="molecule type" value="Genomic_DNA"/>
</dbReference>